<name>A0A9W7LN13_HIBTR</name>
<dbReference type="Proteomes" id="UP001165190">
    <property type="component" value="Unassembled WGS sequence"/>
</dbReference>
<protein>
    <recommendedName>
        <fullName evidence="3">Endonuclease/exonuclease/phosphatase domain-containing protein</fullName>
    </recommendedName>
</protein>
<dbReference type="InterPro" id="IPR036691">
    <property type="entry name" value="Endo/exonu/phosph_ase_sf"/>
</dbReference>
<dbReference type="Gene3D" id="3.60.10.10">
    <property type="entry name" value="Endonuclease/exonuclease/phosphatase"/>
    <property type="match status" value="1"/>
</dbReference>
<gene>
    <name evidence="1" type="ORF">HRI_000716700</name>
</gene>
<reference evidence="1" key="1">
    <citation type="submission" date="2023-05" db="EMBL/GenBank/DDBJ databases">
        <title>Genome and transcriptome analyses reveal genes involved in the formation of fine ridges on petal epidermal cells in Hibiscus trionum.</title>
        <authorList>
            <person name="Koshimizu S."/>
            <person name="Masuda S."/>
            <person name="Ishii T."/>
            <person name="Shirasu K."/>
            <person name="Hoshino A."/>
            <person name="Arita M."/>
        </authorList>
    </citation>
    <scope>NUCLEOTIDE SEQUENCE</scope>
    <source>
        <strain evidence="1">Hamamatsu line</strain>
    </source>
</reference>
<organism evidence="1 2">
    <name type="scientific">Hibiscus trionum</name>
    <name type="common">Flower of an hour</name>
    <dbReference type="NCBI Taxonomy" id="183268"/>
    <lineage>
        <taxon>Eukaryota</taxon>
        <taxon>Viridiplantae</taxon>
        <taxon>Streptophyta</taxon>
        <taxon>Embryophyta</taxon>
        <taxon>Tracheophyta</taxon>
        <taxon>Spermatophyta</taxon>
        <taxon>Magnoliopsida</taxon>
        <taxon>eudicotyledons</taxon>
        <taxon>Gunneridae</taxon>
        <taxon>Pentapetalae</taxon>
        <taxon>rosids</taxon>
        <taxon>malvids</taxon>
        <taxon>Malvales</taxon>
        <taxon>Malvaceae</taxon>
        <taxon>Malvoideae</taxon>
        <taxon>Hibiscus</taxon>
    </lineage>
</organism>
<evidence type="ECO:0008006" key="3">
    <source>
        <dbReference type="Google" id="ProtNLM"/>
    </source>
</evidence>
<accession>A0A9W7LN13</accession>
<evidence type="ECO:0000313" key="2">
    <source>
        <dbReference type="Proteomes" id="UP001165190"/>
    </source>
</evidence>
<proteinExistence type="predicted"/>
<keyword evidence="2" id="KW-1185">Reference proteome</keyword>
<evidence type="ECO:0000313" key="1">
    <source>
        <dbReference type="EMBL" id="GMI70474.1"/>
    </source>
</evidence>
<dbReference type="EMBL" id="BSYR01000008">
    <property type="protein sequence ID" value="GMI70474.1"/>
    <property type="molecule type" value="Genomic_DNA"/>
</dbReference>
<dbReference type="AlphaFoldDB" id="A0A9W7LN13"/>
<comment type="caution">
    <text evidence="1">The sequence shown here is derived from an EMBL/GenBank/DDBJ whole genome shotgun (WGS) entry which is preliminary data.</text>
</comment>
<sequence length="102" mass="11391">MDLSIISWNIRGMGKMEKLGAIRRLMVTEKPKILFLQETNLSTFIPAVYRGMGCGSRLGKIFSPAVGASGGLLTIWDLDFFSVIESFFLRRFIAIIGRFRGG</sequence>
<dbReference type="SUPFAM" id="SSF56219">
    <property type="entry name" value="DNase I-like"/>
    <property type="match status" value="1"/>
</dbReference>